<reference evidence="3" key="1">
    <citation type="submission" date="2016-04" db="EMBL/GenBank/DDBJ databases">
        <authorList>
            <person name="Quiroz-Castaneda R.E."/>
            <person name="Martinez-Ocampo F."/>
        </authorList>
    </citation>
    <scope>NUCLEOTIDE SEQUENCE [LARGE SCALE GENOMIC DNA]</scope>
    <source>
        <strain evidence="3">INIFAP01</strain>
    </source>
</reference>
<dbReference type="Proteomes" id="UP000077623">
    <property type="component" value="Unassembled WGS sequence"/>
</dbReference>
<keyword evidence="3" id="KW-1185">Reference proteome</keyword>
<organism evidence="2 3">
    <name type="scientific">Candidatus Mycoplasma haematobovis</name>
    <dbReference type="NCBI Taxonomy" id="432608"/>
    <lineage>
        <taxon>Bacteria</taxon>
        <taxon>Bacillati</taxon>
        <taxon>Mycoplasmatota</taxon>
        <taxon>Mollicutes</taxon>
        <taxon>Mycoplasmataceae</taxon>
        <taxon>Mycoplasma</taxon>
    </lineage>
</organism>
<dbReference type="STRING" id="432608.A6V39_01855"/>
<keyword evidence="1" id="KW-0812">Transmembrane</keyword>
<feature type="transmembrane region" description="Helical" evidence="1">
    <location>
        <begin position="12"/>
        <end position="30"/>
    </location>
</feature>
<evidence type="ECO:0000313" key="2">
    <source>
        <dbReference type="EMBL" id="OAL10176.1"/>
    </source>
</evidence>
<gene>
    <name evidence="2" type="ORF">A6V39_01855</name>
</gene>
<keyword evidence="1" id="KW-0472">Membrane</keyword>
<accession>A0A1A9QDZ7</accession>
<protein>
    <submittedName>
        <fullName evidence="2">Uncharacterized protein</fullName>
    </submittedName>
</protein>
<sequence length="241" mass="29266">MENINRVNQYCYLRLLVLPFSLPLFLIKYWRGKKDAQDYLFNRRIFTLEDRYGRFLTFLKRLHFIQNKTFIFLSQHKISKNQTIFLVNEDISWDTLILLRFLAKDNPYIIPFLNRDLLRGNSSLVLDLVDAIYEEQDLQLFFQSKRSLLISKDFLFSEAFEPLKNSKLSIIPIYFQKKRREFFYKAGEAIKSQELFYLTKKAMEERVSLFFEQLKKELWLWINKNKIAKRKSSVQFFKMGR</sequence>
<proteinExistence type="predicted"/>
<comment type="caution">
    <text evidence="2">The sequence shown here is derived from an EMBL/GenBank/DDBJ whole genome shotgun (WGS) entry which is preliminary data.</text>
</comment>
<dbReference type="AlphaFoldDB" id="A0A1A9QDZ7"/>
<dbReference type="RefSeq" id="WP_187150026.1">
    <property type="nucleotide sequence ID" value="NZ_LWUJ01000011.1"/>
</dbReference>
<name>A0A1A9QDZ7_9MOLU</name>
<dbReference type="EMBL" id="LWUJ01000011">
    <property type="protein sequence ID" value="OAL10176.1"/>
    <property type="molecule type" value="Genomic_DNA"/>
</dbReference>
<evidence type="ECO:0000256" key="1">
    <source>
        <dbReference type="SAM" id="Phobius"/>
    </source>
</evidence>
<keyword evidence="1" id="KW-1133">Transmembrane helix</keyword>
<evidence type="ECO:0000313" key="3">
    <source>
        <dbReference type="Proteomes" id="UP000077623"/>
    </source>
</evidence>